<name>A0ACB8TDY7_9AGAM</name>
<organism evidence="1 2">
    <name type="scientific">Artomyces pyxidatus</name>
    <dbReference type="NCBI Taxonomy" id="48021"/>
    <lineage>
        <taxon>Eukaryota</taxon>
        <taxon>Fungi</taxon>
        <taxon>Dikarya</taxon>
        <taxon>Basidiomycota</taxon>
        <taxon>Agaricomycotina</taxon>
        <taxon>Agaricomycetes</taxon>
        <taxon>Russulales</taxon>
        <taxon>Auriscalpiaceae</taxon>
        <taxon>Artomyces</taxon>
    </lineage>
</organism>
<reference evidence="1" key="2">
    <citation type="journal article" date="2022" name="New Phytol.">
        <title>Evolutionary transition to the ectomycorrhizal habit in the genomes of a hyperdiverse lineage of mushroom-forming fungi.</title>
        <authorList>
            <person name="Looney B."/>
            <person name="Miyauchi S."/>
            <person name="Morin E."/>
            <person name="Drula E."/>
            <person name="Courty P.E."/>
            <person name="Kohler A."/>
            <person name="Kuo A."/>
            <person name="LaButti K."/>
            <person name="Pangilinan J."/>
            <person name="Lipzen A."/>
            <person name="Riley R."/>
            <person name="Andreopoulos W."/>
            <person name="He G."/>
            <person name="Johnson J."/>
            <person name="Nolan M."/>
            <person name="Tritt A."/>
            <person name="Barry K.W."/>
            <person name="Grigoriev I.V."/>
            <person name="Nagy L.G."/>
            <person name="Hibbett D."/>
            <person name="Henrissat B."/>
            <person name="Matheny P.B."/>
            <person name="Labbe J."/>
            <person name="Martin F.M."/>
        </authorList>
    </citation>
    <scope>NUCLEOTIDE SEQUENCE</scope>
    <source>
        <strain evidence="1">HHB10654</strain>
    </source>
</reference>
<reference evidence="1" key="1">
    <citation type="submission" date="2021-03" db="EMBL/GenBank/DDBJ databases">
        <authorList>
            <consortium name="DOE Joint Genome Institute"/>
            <person name="Ahrendt S."/>
            <person name="Looney B.P."/>
            <person name="Miyauchi S."/>
            <person name="Morin E."/>
            <person name="Drula E."/>
            <person name="Courty P.E."/>
            <person name="Chicoki N."/>
            <person name="Fauchery L."/>
            <person name="Kohler A."/>
            <person name="Kuo A."/>
            <person name="Labutti K."/>
            <person name="Pangilinan J."/>
            <person name="Lipzen A."/>
            <person name="Riley R."/>
            <person name="Andreopoulos W."/>
            <person name="He G."/>
            <person name="Johnson J."/>
            <person name="Barry K.W."/>
            <person name="Grigoriev I.V."/>
            <person name="Nagy L."/>
            <person name="Hibbett D."/>
            <person name="Henrissat B."/>
            <person name="Matheny P.B."/>
            <person name="Labbe J."/>
            <person name="Martin F."/>
        </authorList>
    </citation>
    <scope>NUCLEOTIDE SEQUENCE</scope>
    <source>
        <strain evidence="1">HHB10654</strain>
    </source>
</reference>
<comment type="caution">
    <text evidence="1">The sequence shown here is derived from an EMBL/GenBank/DDBJ whole genome shotgun (WGS) entry which is preliminary data.</text>
</comment>
<sequence>MAHDWHDCHCAKLVPTLSHIAVQRLLVLGFQNLTEPTVAGRKWRVIGTLSTF</sequence>
<gene>
    <name evidence="1" type="ORF">BV25DRAFT_1820677</name>
</gene>
<proteinExistence type="predicted"/>
<dbReference type="EMBL" id="MU277192">
    <property type="protein sequence ID" value="KAI0066638.1"/>
    <property type="molecule type" value="Genomic_DNA"/>
</dbReference>
<dbReference type="Proteomes" id="UP000814140">
    <property type="component" value="Unassembled WGS sequence"/>
</dbReference>
<accession>A0ACB8TDY7</accession>
<evidence type="ECO:0000313" key="2">
    <source>
        <dbReference type="Proteomes" id="UP000814140"/>
    </source>
</evidence>
<evidence type="ECO:0000313" key="1">
    <source>
        <dbReference type="EMBL" id="KAI0066638.1"/>
    </source>
</evidence>
<protein>
    <submittedName>
        <fullName evidence="1">Uncharacterized protein</fullName>
    </submittedName>
</protein>
<keyword evidence="2" id="KW-1185">Reference proteome</keyword>